<protein>
    <submittedName>
        <fullName evidence="8">Copper oxidase</fullName>
    </submittedName>
</protein>
<evidence type="ECO:0000256" key="3">
    <source>
        <dbReference type="ARBA" id="ARBA00023008"/>
    </source>
</evidence>
<evidence type="ECO:0000313" key="9">
    <source>
        <dbReference type="Proteomes" id="UP000248795"/>
    </source>
</evidence>
<dbReference type="InterPro" id="IPR011707">
    <property type="entry name" value="Cu-oxidase-like_N"/>
</dbReference>
<evidence type="ECO:0000256" key="4">
    <source>
        <dbReference type="SAM" id="MobiDB-lite"/>
    </source>
</evidence>
<feature type="region of interest" description="Disordered" evidence="4">
    <location>
        <begin position="176"/>
        <end position="203"/>
    </location>
</feature>
<dbReference type="Pfam" id="PF07732">
    <property type="entry name" value="Cu-oxidase_3"/>
    <property type="match status" value="1"/>
</dbReference>
<dbReference type="InterPro" id="IPR002355">
    <property type="entry name" value="Cu_oxidase_Cu_BS"/>
</dbReference>
<keyword evidence="2" id="KW-0560">Oxidoreductase</keyword>
<dbReference type="CDD" id="cd13896">
    <property type="entry name" value="CuRO_3_CopA"/>
    <property type="match status" value="1"/>
</dbReference>
<dbReference type="InterPro" id="IPR033138">
    <property type="entry name" value="Cu_oxidase_CS"/>
</dbReference>
<dbReference type="InterPro" id="IPR034279">
    <property type="entry name" value="CuRO_3_CopA"/>
</dbReference>
<dbReference type="RefSeq" id="WP_111196353.1">
    <property type="nucleotide sequence ID" value="NZ_QKVK01000001.1"/>
</dbReference>
<gene>
    <name evidence="8" type="ORF">DK847_03670</name>
</gene>
<dbReference type="InterPro" id="IPR001117">
    <property type="entry name" value="Cu-oxidase_2nd"/>
</dbReference>
<dbReference type="EMBL" id="QKVK01000001">
    <property type="protein sequence ID" value="PZF79025.1"/>
    <property type="molecule type" value="Genomic_DNA"/>
</dbReference>
<accession>A0A2W2AUU9</accession>
<evidence type="ECO:0000256" key="2">
    <source>
        <dbReference type="ARBA" id="ARBA00023002"/>
    </source>
</evidence>
<keyword evidence="1" id="KW-0479">Metal-binding</keyword>
<dbReference type="Pfam" id="PF07731">
    <property type="entry name" value="Cu-oxidase_2"/>
    <property type="match status" value="1"/>
</dbReference>
<dbReference type="PANTHER" id="PTHR11709:SF394">
    <property type="entry name" value="FI03373P-RELATED"/>
    <property type="match status" value="1"/>
</dbReference>
<evidence type="ECO:0000259" key="7">
    <source>
        <dbReference type="Pfam" id="PF07732"/>
    </source>
</evidence>
<dbReference type="CDD" id="cd13865">
    <property type="entry name" value="CuRO_1_LCC_like_3"/>
    <property type="match status" value="1"/>
</dbReference>
<sequence length="490" mass="52754">MNRREILLAGLAGTSLMGLPRLAVAEPEPKLLTVSKRVLEVKGRAATVYGLTGPDGKPGLSMMFGEHFRVRVKNDTDSDTIIHWHGLTPPFGQDGVAMYGEPAIAPGASKDYDFANTRAGTHWMHSHMGLQEQQLLAAPLIVNEVKQPVFDDHEHVVMLHDFTFRNPQEILAELQGGGGAHAGHTMHGSSQGMDHSQMNHSGSNAGGGMMQGMAGMMGGAGMLNDIVFDAYLANDRTLDDPEVVTVEKNTTLRLRIINGAAASNMWVDLGAMEGELVAVDGNAIYPMKGSLFPLAMAQRADIRLTIPAEGGAFPVLFRPEGVRARTGIIVASKGAAIPRLAGEGDMAPALDLSQELLYRAVAKLPQEPVNRTEMLMLTGGETNYLWGLNGEADPAQPLFTMRQGERIAVMMHNMTGMAHPMHLHGHYFKVMAIGKTVIDGALRDVVLVPPMESVTIVFDADNPGSWPFHCHHAYHMNSGMMGTVGYTSAA</sequence>
<keyword evidence="3" id="KW-0186">Copper</keyword>
<keyword evidence="9" id="KW-1185">Reference proteome</keyword>
<dbReference type="GO" id="GO:0005507">
    <property type="term" value="F:copper ion binding"/>
    <property type="evidence" value="ECO:0007669"/>
    <property type="project" value="InterPro"/>
</dbReference>
<dbReference type="AlphaFoldDB" id="A0A2W2AUU9"/>
<evidence type="ECO:0000256" key="1">
    <source>
        <dbReference type="ARBA" id="ARBA00022723"/>
    </source>
</evidence>
<dbReference type="Proteomes" id="UP000248795">
    <property type="component" value="Unassembled WGS sequence"/>
</dbReference>
<dbReference type="InterPro" id="IPR045087">
    <property type="entry name" value="Cu-oxidase_fam"/>
</dbReference>
<comment type="caution">
    <text evidence="8">The sequence shown here is derived from an EMBL/GenBank/DDBJ whole genome shotgun (WGS) entry which is preliminary data.</text>
</comment>
<reference evidence="9" key="1">
    <citation type="submission" date="2018-06" db="EMBL/GenBank/DDBJ databases">
        <title>Aestuariibacter litoralis strain KCTC 52945T.</title>
        <authorList>
            <person name="Li X."/>
            <person name="Salam N."/>
            <person name="Li J.-L."/>
            <person name="Chen Y.-M."/>
            <person name="Yang Z.-W."/>
            <person name="Zhang L.-Y."/>
            <person name="Han M.-X."/>
            <person name="Xiao M."/>
            <person name="Li W.-J."/>
        </authorList>
    </citation>
    <scope>NUCLEOTIDE SEQUENCE [LARGE SCALE GENOMIC DNA]</scope>
    <source>
        <strain evidence="9">KCTC 52945</strain>
    </source>
</reference>
<evidence type="ECO:0000313" key="8">
    <source>
        <dbReference type="EMBL" id="PZF79025.1"/>
    </source>
</evidence>
<feature type="domain" description="Plastocyanin-like" evidence="6">
    <location>
        <begin position="370"/>
        <end position="484"/>
    </location>
</feature>
<dbReference type="Pfam" id="PF00394">
    <property type="entry name" value="Cu-oxidase"/>
    <property type="match status" value="1"/>
</dbReference>
<proteinExistence type="predicted"/>
<evidence type="ECO:0000259" key="6">
    <source>
        <dbReference type="Pfam" id="PF07731"/>
    </source>
</evidence>
<dbReference type="InterPro" id="IPR011706">
    <property type="entry name" value="Cu-oxidase_C"/>
</dbReference>
<dbReference type="Gene3D" id="2.60.40.420">
    <property type="entry name" value="Cupredoxins - blue copper proteins"/>
    <property type="match status" value="3"/>
</dbReference>
<dbReference type="PROSITE" id="PS00079">
    <property type="entry name" value="MULTICOPPER_OXIDASE1"/>
    <property type="match status" value="1"/>
</dbReference>
<evidence type="ECO:0000259" key="5">
    <source>
        <dbReference type="Pfam" id="PF00394"/>
    </source>
</evidence>
<dbReference type="PANTHER" id="PTHR11709">
    <property type="entry name" value="MULTI-COPPER OXIDASE"/>
    <property type="match status" value="1"/>
</dbReference>
<dbReference type="PROSITE" id="PS00080">
    <property type="entry name" value="MULTICOPPER_OXIDASE2"/>
    <property type="match status" value="1"/>
</dbReference>
<dbReference type="InterPro" id="IPR008972">
    <property type="entry name" value="Cupredoxin"/>
</dbReference>
<name>A0A2W2AUU9_9HYPH</name>
<dbReference type="SUPFAM" id="SSF49503">
    <property type="entry name" value="Cupredoxins"/>
    <property type="match status" value="3"/>
</dbReference>
<feature type="domain" description="Plastocyanin-like" evidence="5">
    <location>
        <begin position="154"/>
        <end position="317"/>
    </location>
</feature>
<organism evidence="8 9">
    <name type="scientific">Aestuariivirga litoralis</name>
    <dbReference type="NCBI Taxonomy" id="2650924"/>
    <lineage>
        <taxon>Bacteria</taxon>
        <taxon>Pseudomonadati</taxon>
        <taxon>Pseudomonadota</taxon>
        <taxon>Alphaproteobacteria</taxon>
        <taxon>Hyphomicrobiales</taxon>
        <taxon>Aestuariivirgaceae</taxon>
        <taxon>Aestuariivirga</taxon>
    </lineage>
</organism>
<dbReference type="GO" id="GO:0016491">
    <property type="term" value="F:oxidoreductase activity"/>
    <property type="evidence" value="ECO:0007669"/>
    <property type="project" value="UniProtKB-KW"/>
</dbReference>
<feature type="domain" description="Plastocyanin-like" evidence="7">
    <location>
        <begin position="46"/>
        <end position="144"/>
    </location>
</feature>
<feature type="compositionally biased region" description="Polar residues" evidence="4">
    <location>
        <begin position="187"/>
        <end position="203"/>
    </location>
</feature>